<dbReference type="Ensembl" id="ENSCSAVT00000005363.1">
    <property type="protein sequence ID" value="ENSCSAVP00000005292.1"/>
    <property type="gene ID" value="ENSCSAVG00000003155.1"/>
</dbReference>
<sequence length="330" mass="36871">ACPRACRCDEKRKIVYCNERGLHSVPHGIPTNTWILYLQHNLIGNSPSLEANLAKLQNLQRLFIHSNRMTSFPANLPSSLKYISLTQNNIKFIGKTALSGLGNLKELHLDSNNITIEGLSEDAFAPAVKLQELTLTQNSLTLIPTRLPPNLVSLRIDENRINDVRVTSLSSLKKLIILDLSDNEISDSSFEPGSLQQLESLRTIDLSGNRITNIPQLPGNITELLLSDNRIQYVFASRSQDGEFPTRGDLQGYARLRKLDLSSNQLRSVEKGAFANLPSTISVELHDNPWRCDCNLQYLKRWMTYTTSVVRSSEGNIRCAAPAVFSDVTV</sequence>
<organism evidence="6 7">
    <name type="scientific">Ciona savignyi</name>
    <name type="common">Pacific transparent sea squirt</name>
    <dbReference type="NCBI Taxonomy" id="51511"/>
    <lineage>
        <taxon>Eukaryota</taxon>
        <taxon>Metazoa</taxon>
        <taxon>Chordata</taxon>
        <taxon>Tunicata</taxon>
        <taxon>Ascidiacea</taxon>
        <taxon>Phlebobranchia</taxon>
        <taxon>Cionidae</taxon>
        <taxon>Ciona</taxon>
    </lineage>
</organism>
<dbReference type="PANTHER" id="PTHR45712:SF27">
    <property type="entry name" value="LRRNT DOMAIN-CONTAINING PROTEIN"/>
    <property type="match status" value="1"/>
</dbReference>
<feature type="domain" description="LRRNT" evidence="5">
    <location>
        <begin position="1"/>
        <end position="35"/>
    </location>
</feature>
<reference evidence="6" key="3">
    <citation type="submission" date="2025-09" db="UniProtKB">
        <authorList>
            <consortium name="Ensembl"/>
        </authorList>
    </citation>
    <scope>IDENTIFICATION</scope>
</reference>
<proteinExistence type="predicted"/>
<evidence type="ECO:0000256" key="1">
    <source>
        <dbReference type="ARBA" id="ARBA00022614"/>
    </source>
</evidence>
<dbReference type="GO" id="GO:0007155">
    <property type="term" value="P:cell adhesion"/>
    <property type="evidence" value="ECO:0007669"/>
    <property type="project" value="UniProtKB-KW"/>
</dbReference>
<dbReference type="OMA" id="WMTYTTS"/>
<dbReference type="STRING" id="51511.ENSCSAVP00000005292"/>
<dbReference type="SMART" id="SM00369">
    <property type="entry name" value="LRR_TYP"/>
    <property type="match status" value="6"/>
</dbReference>
<keyword evidence="3" id="KW-0677">Repeat</keyword>
<evidence type="ECO:0000313" key="7">
    <source>
        <dbReference type="Proteomes" id="UP000007875"/>
    </source>
</evidence>
<evidence type="ECO:0000313" key="6">
    <source>
        <dbReference type="Ensembl" id="ENSCSAVP00000005292.1"/>
    </source>
</evidence>
<dbReference type="SUPFAM" id="SSF52058">
    <property type="entry name" value="L domain-like"/>
    <property type="match status" value="1"/>
</dbReference>
<evidence type="ECO:0000256" key="4">
    <source>
        <dbReference type="ARBA" id="ARBA00023180"/>
    </source>
</evidence>
<keyword evidence="4" id="KW-0325">Glycoprotein</keyword>
<dbReference type="SMART" id="SM00365">
    <property type="entry name" value="LRR_SD22"/>
    <property type="match status" value="5"/>
</dbReference>
<dbReference type="Pfam" id="PF00560">
    <property type="entry name" value="LRR_1"/>
    <property type="match status" value="1"/>
</dbReference>
<dbReference type="HOGENOM" id="CLU_000288_18_6_1"/>
<dbReference type="GeneTree" id="ENSGT00940000159375"/>
<dbReference type="InterPro" id="IPR003591">
    <property type="entry name" value="Leu-rich_rpt_typical-subtyp"/>
</dbReference>
<dbReference type="GO" id="GO:0005615">
    <property type="term" value="C:extracellular space"/>
    <property type="evidence" value="ECO:0007669"/>
    <property type="project" value="TreeGrafter"/>
</dbReference>
<accession>H2YIZ3</accession>
<dbReference type="PANTHER" id="PTHR45712">
    <property type="entry name" value="AGAP008170-PA"/>
    <property type="match status" value="1"/>
</dbReference>
<dbReference type="SMART" id="SM00364">
    <property type="entry name" value="LRR_BAC"/>
    <property type="match status" value="3"/>
</dbReference>
<dbReference type="InParanoid" id="H2YIZ3"/>
<dbReference type="SMART" id="SM00013">
    <property type="entry name" value="LRRNT"/>
    <property type="match status" value="1"/>
</dbReference>
<protein>
    <recommendedName>
        <fullName evidence="5">LRRNT domain-containing protein</fullName>
    </recommendedName>
</protein>
<keyword evidence="2" id="KW-0732">Signal</keyword>
<keyword evidence="7" id="KW-1185">Reference proteome</keyword>
<dbReference type="eggNOG" id="ENOG502QWEA">
    <property type="taxonomic scope" value="Eukaryota"/>
</dbReference>
<dbReference type="GO" id="GO:0005886">
    <property type="term" value="C:plasma membrane"/>
    <property type="evidence" value="ECO:0007669"/>
    <property type="project" value="UniProtKB-SubCell"/>
</dbReference>
<dbReference type="Pfam" id="PF13855">
    <property type="entry name" value="LRR_8"/>
    <property type="match status" value="2"/>
</dbReference>
<reference evidence="6" key="2">
    <citation type="submission" date="2025-08" db="UniProtKB">
        <authorList>
            <consortium name="Ensembl"/>
        </authorList>
    </citation>
    <scope>IDENTIFICATION</scope>
</reference>
<reference evidence="7" key="1">
    <citation type="submission" date="2003-08" db="EMBL/GenBank/DDBJ databases">
        <authorList>
            <person name="Birren B."/>
            <person name="Nusbaum C."/>
            <person name="Abebe A."/>
            <person name="Abouelleil A."/>
            <person name="Adekoya E."/>
            <person name="Ait-zahra M."/>
            <person name="Allen N."/>
            <person name="Allen T."/>
            <person name="An P."/>
            <person name="Anderson M."/>
            <person name="Anderson S."/>
            <person name="Arachchi H."/>
            <person name="Armbruster J."/>
            <person name="Bachantsang P."/>
            <person name="Baldwin J."/>
            <person name="Barry A."/>
            <person name="Bayul T."/>
            <person name="Blitshsteyn B."/>
            <person name="Bloom T."/>
            <person name="Blye J."/>
            <person name="Boguslavskiy L."/>
            <person name="Borowsky M."/>
            <person name="Boukhgalter B."/>
            <person name="Brunache A."/>
            <person name="Butler J."/>
            <person name="Calixte N."/>
            <person name="Calvo S."/>
            <person name="Camarata J."/>
            <person name="Campo K."/>
            <person name="Chang J."/>
            <person name="Cheshatsang Y."/>
            <person name="Citroen M."/>
            <person name="Collymore A."/>
            <person name="Considine T."/>
            <person name="Cook A."/>
            <person name="Cooke P."/>
            <person name="Corum B."/>
            <person name="Cuomo C."/>
            <person name="David R."/>
            <person name="Dawoe T."/>
            <person name="Degray S."/>
            <person name="Dodge S."/>
            <person name="Dooley K."/>
            <person name="Dorje P."/>
            <person name="Dorjee K."/>
            <person name="Dorris L."/>
            <person name="Duffey N."/>
            <person name="Dupes A."/>
            <person name="Elkins T."/>
            <person name="Engels R."/>
            <person name="Erickson J."/>
            <person name="Farina A."/>
            <person name="Faro S."/>
            <person name="Ferreira P."/>
            <person name="Fischer H."/>
            <person name="Fitzgerald M."/>
            <person name="Foley K."/>
            <person name="Gage D."/>
            <person name="Galagan J."/>
            <person name="Gearin G."/>
            <person name="Gnerre S."/>
            <person name="Gnirke A."/>
            <person name="Goyette A."/>
            <person name="Graham J."/>
            <person name="Grandbois E."/>
            <person name="Gyaltsen K."/>
            <person name="Hafez N."/>
            <person name="Hagopian D."/>
            <person name="Hagos B."/>
            <person name="Hall J."/>
            <person name="Hatcher B."/>
            <person name="Heller A."/>
            <person name="Higgins H."/>
            <person name="Honan T."/>
            <person name="Horn A."/>
            <person name="Houde N."/>
            <person name="Hughes L."/>
            <person name="Hulme W."/>
            <person name="Husby E."/>
            <person name="Iliev I."/>
            <person name="Jaffe D."/>
            <person name="Jones C."/>
            <person name="Kamal M."/>
            <person name="Kamat A."/>
            <person name="Kamvysselis M."/>
            <person name="Karlsson E."/>
            <person name="Kells C."/>
            <person name="Kieu A."/>
            <person name="Kisner P."/>
            <person name="Kodira C."/>
            <person name="Kulbokas E."/>
            <person name="Labutti K."/>
            <person name="Lama D."/>
            <person name="Landers T."/>
            <person name="Leger J."/>
            <person name="Levine S."/>
            <person name="Lewis D."/>
            <person name="Lewis T."/>
            <person name="Lindblad-toh K."/>
            <person name="Liu X."/>
            <person name="Lokyitsang T."/>
            <person name="Lokyitsang Y."/>
            <person name="Lucien O."/>
            <person name="Lui A."/>
            <person name="Ma L.J."/>
            <person name="Mabbitt R."/>
            <person name="Macdonald J."/>
            <person name="Maclean C."/>
            <person name="Major J."/>
            <person name="Manning J."/>
            <person name="Marabella R."/>
            <person name="Maru K."/>
            <person name="Matthews C."/>
            <person name="Mauceli E."/>
            <person name="Mccarthy M."/>
            <person name="Mcdonough S."/>
            <person name="Mcghee T."/>
            <person name="Meldrim J."/>
            <person name="Meneus L."/>
            <person name="Mesirov J."/>
            <person name="Mihalev A."/>
            <person name="Mihova T."/>
            <person name="Mikkelsen T."/>
            <person name="Mlenga V."/>
            <person name="Moru K."/>
            <person name="Mozes J."/>
            <person name="Mulrain L."/>
            <person name="Munson G."/>
            <person name="Naylor J."/>
            <person name="Newes C."/>
            <person name="Nguyen C."/>
            <person name="Nguyen N."/>
            <person name="Nguyen T."/>
            <person name="Nicol R."/>
            <person name="Nielsen C."/>
            <person name="Nizzari M."/>
            <person name="Norbu C."/>
            <person name="Norbu N."/>
            <person name="O'donnell P."/>
            <person name="Okoawo O."/>
            <person name="O'leary S."/>
            <person name="Omotosho B."/>
            <person name="O'neill K."/>
            <person name="Osman S."/>
            <person name="Parker S."/>
            <person name="Perrin D."/>
            <person name="Phunkhang P."/>
            <person name="Piqani B."/>
            <person name="Purcell S."/>
            <person name="Rachupka T."/>
            <person name="Ramasamy U."/>
            <person name="Rameau R."/>
            <person name="Ray V."/>
            <person name="Raymond C."/>
            <person name="Retta R."/>
            <person name="Richardson S."/>
            <person name="Rise C."/>
            <person name="Rodriguez J."/>
            <person name="Rogers J."/>
            <person name="Rogov P."/>
            <person name="Rutman M."/>
            <person name="Schupbach R."/>
            <person name="Seaman C."/>
            <person name="Settipalli S."/>
            <person name="Sharpe T."/>
            <person name="Sheridan J."/>
            <person name="Sherpa N."/>
            <person name="Shi J."/>
            <person name="Smirnov S."/>
            <person name="Smith C."/>
            <person name="Sougnez C."/>
            <person name="Spencer B."/>
            <person name="Stalker J."/>
            <person name="Stange-thomann N."/>
            <person name="Stavropoulos S."/>
            <person name="Stetson K."/>
            <person name="Stone C."/>
            <person name="Stone S."/>
            <person name="Stubbs M."/>
            <person name="Talamas J."/>
            <person name="Tchuinga P."/>
            <person name="Tenzing P."/>
            <person name="Tesfaye S."/>
            <person name="Theodore J."/>
            <person name="Thoulutsang Y."/>
            <person name="Topham K."/>
            <person name="Towey S."/>
            <person name="Tsamla T."/>
            <person name="Tsomo N."/>
            <person name="Vallee D."/>
            <person name="Vassiliev H."/>
            <person name="Venkataraman V."/>
            <person name="Vinson J."/>
            <person name="Vo A."/>
            <person name="Wade C."/>
            <person name="Wang S."/>
            <person name="Wangchuk T."/>
            <person name="Wangdi T."/>
            <person name="Whittaker C."/>
            <person name="Wilkinson J."/>
            <person name="Wu Y."/>
            <person name="Wyman D."/>
            <person name="Yadav S."/>
            <person name="Yang S."/>
            <person name="Yang X."/>
            <person name="Yeager S."/>
            <person name="Yee E."/>
            <person name="Young G."/>
            <person name="Zainoun J."/>
            <person name="Zembeck L."/>
            <person name="Zimmer A."/>
            <person name="Zody M."/>
            <person name="Lander E."/>
        </authorList>
    </citation>
    <scope>NUCLEOTIDE SEQUENCE [LARGE SCALE GENOMIC DNA]</scope>
</reference>
<dbReference type="InterPro" id="IPR050333">
    <property type="entry name" value="SLRP"/>
</dbReference>
<dbReference type="Gene3D" id="3.80.10.10">
    <property type="entry name" value="Ribonuclease Inhibitor"/>
    <property type="match status" value="1"/>
</dbReference>
<name>H2YIZ3_CIOSA</name>
<evidence type="ECO:0000259" key="5">
    <source>
        <dbReference type="SMART" id="SM00013"/>
    </source>
</evidence>
<dbReference type="PROSITE" id="PS51450">
    <property type="entry name" value="LRR"/>
    <property type="match status" value="3"/>
</dbReference>
<evidence type="ECO:0000256" key="3">
    <source>
        <dbReference type="ARBA" id="ARBA00022737"/>
    </source>
</evidence>
<dbReference type="Proteomes" id="UP000007875">
    <property type="component" value="Unassembled WGS sequence"/>
</dbReference>
<dbReference type="InterPro" id="IPR032675">
    <property type="entry name" value="LRR_dom_sf"/>
</dbReference>
<dbReference type="InterPro" id="IPR001611">
    <property type="entry name" value="Leu-rich_rpt"/>
</dbReference>
<evidence type="ECO:0000256" key="2">
    <source>
        <dbReference type="ARBA" id="ARBA00022729"/>
    </source>
</evidence>
<keyword evidence="1" id="KW-0433">Leucine-rich repeat</keyword>
<dbReference type="AlphaFoldDB" id="H2YIZ3"/>
<dbReference type="InterPro" id="IPR000372">
    <property type="entry name" value="LRRNT"/>
</dbReference>